<name>A0A1N7A4F8_9PSED</name>
<accession>A0A1N7A4F8</accession>
<proteinExistence type="predicted"/>
<organism evidence="2 3">
    <name type="scientific">Pseudomonas flexibilis</name>
    <dbReference type="NCBI Taxonomy" id="706570"/>
    <lineage>
        <taxon>Bacteria</taxon>
        <taxon>Pseudomonadati</taxon>
        <taxon>Pseudomonadota</taxon>
        <taxon>Gammaproteobacteria</taxon>
        <taxon>Pseudomonadales</taxon>
        <taxon>Pseudomonadaceae</taxon>
        <taxon>Pseudomonas</taxon>
    </lineage>
</organism>
<dbReference type="Gene3D" id="3.40.50.300">
    <property type="entry name" value="P-loop containing nucleotide triphosphate hydrolases"/>
    <property type="match status" value="1"/>
</dbReference>
<dbReference type="InterPro" id="IPR050678">
    <property type="entry name" value="DNA_Partitioning_ATPase"/>
</dbReference>
<dbReference type="CDD" id="cd02042">
    <property type="entry name" value="ParAB_family"/>
    <property type="match status" value="1"/>
</dbReference>
<sequence>MYVLSIISTKGGVGKTTITANLGALLADAGLRVLLIDLDSQPTLSSYFSLTSRAPCGTLELIAQHQLDPRQVVSRTEIAGLDLIRSNDPTGQLATLLLHAPDGRVRLRNLLPRLASAYDLVLIDTQGSRSVVLEMAVLAADRALSPVLPEMLAAREVHGGTLQLLADLQPLQRMGIRTPALALLLNRTEGISNDGRLITAGLRRSFSHTPPLLLLNTSIPGLVAYRQAATLGLPAHRFEPRQPHGRKAPSCLSSVQALAIELFPQWQPQLTQLTLDAGDRR</sequence>
<dbReference type="PANTHER" id="PTHR13696:SF96">
    <property type="entry name" value="COBQ_COBB_MIND_PARA NUCLEOTIDE BINDING DOMAIN-CONTAINING PROTEIN"/>
    <property type="match status" value="1"/>
</dbReference>
<gene>
    <name evidence="2" type="ORF">SAMN05421672_12023</name>
</gene>
<dbReference type="InterPro" id="IPR025669">
    <property type="entry name" value="AAA_dom"/>
</dbReference>
<dbReference type="Pfam" id="PF13614">
    <property type="entry name" value="AAA_31"/>
    <property type="match status" value="1"/>
</dbReference>
<dbReference type="AlphaFoldDB" id="A0A1N7A4F8"/>
<evidence type="ECO:0000313" key="3">
    <source>
        <dbReference type="Proteomes" id="UP000186079"/>
    </source>
</evidence>
<dbReference type="Proteomes" id="UP000186079">
    <property type="component" value="Unassembled WGS sequence"/>
</dbReference>
<evidence type="ECO:0000259" key="1">
    <source>
        <dbReference type="Pfam" id="PF13614"/>
    </source>
</evidence>
<dbReference type="InterPro" id="IPR027417">
    <property type="entry name" value="P-loop_NTPase"/>
</dbReference>
<feature type="domain" description="AAA" evidence="1">
    <location>
        <begin position="3"/>
        <end position="155"/>
    </location>
</feature>
<evidence type="ECO:0000313" key="2">
    <source>
        <dbReference type="EMBL" id="SIR34015.1"/>
    </source>
</evidence>
<dbReference type="RefSeq" id="WP_039562156.1">
    <property type="nucleotide sequence ID" value="NZ_FTMC01000020.1"/>
</dbReference>
<reference evidence="2 3" key="1">
    <citation type="submission" date="2017-01" db="EMBL/GenBank/DDBJ databases">
        <authorList>
            <person name="Mah S.A."/>
            <person name="Swanson W.J."/>
            <person name="Moy G.W."/>
            <person name="Vacquier V.D."/>
        </authorList>
    </citation>
    <scope>NUCLEOTIDE SEQUENCE [LARGE SCALE GENOMIC DNA]</scope>
    <source>
        <strain evidence="2 3">ATCC 29606</strain>
    </source>
</reference>
<dbReference type="EMBL" id="FTMC01000020">
    <property type="protein sequence ID" value="SIR34015.1"/>
    <property type="molecule type" value="Genomic_DNA"/>
</dbReference>
<dbReference type="PANTHER" id="PTHR13696">
    <property type="entry name" value="P-LOOP CONTAINING NUCLEOSIDE TRIPHOSPHATE HYDROLASE"/>
    <property type="match status" value="1"/>
</dbReference>
<protein>
    <submittedName>
        <fullName evidence="2">Chromosome partitioning related protein ParA</fullName>
    </submittedName>
</protein>
<dbReference type="SUPFAM" id="SSF52540">
    <property type="entry name" value="P-loop containing nucleoside triphosphate hydrolases"/>
    <property type="match status" value="1"/>
</dbReference>